<reference evidence="1 2" key="1">
    <citation type="journal article" date="2017" name="Nat. Commun.">
        <title>Genome assembly with in vitro proximity ligation data and whole-genome triplication in lettuce.</title>
        <authorList>
            <person name="Reyes-Chin-Wo S."/>
            <person name="Wang Z."/>
            <person name="Yang X."/>
            <person name="Kozik A."/>
            <person name="Arikit S."/>
            <person name="Song C."/>
            <person name="Xia L."/>
            <person name="Froenicke L."/>
            <person name="Lavelle D.O."/>
            <person name="Truco M.J."/>
            <person name="Xia R."/>
            <person name="Zhu S."/>
            <person name="Xu C."/>
            <person name="Xu H."/>
            <person name="Xu X."/>
            <person name="Cox K."/>
            <person name="Korf I."/>
            <person name="Meyers B.C."/>
            <person name="Michelmore R.W."/>
        </authorList>
    </citation>
    <scope>NUCLEOTIDE SEQUENCE [LARGE SCALE GENOMIC DNA]</scope>
    <source>
        <strain evidence="2">cv. Salinas</strain>
        <tissue evidence="1">Seedlings</tissue>
    </source>
</reference>
<organism evidence="1 2">
    <name type="scientific">Lactuca sativa</name>
    <name type="common">Garden lettuce</name>
    <dbReference type="NCBI Taxonomy" id="4236"/>
    <lineage>
        <taxon>Eukaryota</taxon>
        <taxon>Viridiplantae</taxon>
        <taxon>Streptophyta</taxon>
        <taxon>Embryophyta</taxon>
        <taxon>Tracheophyta</taxon>
        <taxon>Spermatophyta</taxon>
        <taxon>Magnoliopsida</taxon>
        <taxon>eudicotyledons</taxon>
        <taxon>Gunneridae</taxon>
        <taxon>Pentapetalae</taxon>
        <taxon>asterids</taxon>
        <taxon>campanulids</taxon>
        <taxon>Asterales</taxon>
        <taxon>Asteraceae</taxon>
        <taxon>Cichorioideae</taxon>
        <taxon>Cichorieae</taxon>
        <taxon>Lactucinae</taxon>
        <taxon>Lactuca</taxon>
    </lineage>
</organism>
<comment type="caution">
    <text evidence="1">The sequence shown here is derived from an EMBL/GenBank/DDBJ whole genome shotgun (WGS) entry which is preliminary data.</text>
</comment>
<dbReference type="EMBL" id="NBSK02000004">
    <property type="protein sequence ID" value="KAJ0212999.1"/>
    <property type="molecule type" value="Genomic_DNA"/>
</dbReference>
<evidence type="ECO:0000313" key="2">
    <source>
        <dbReference type="Proteomes" id="UP000235145"/>
    </source>
</evidence>
<dbReference type="AlphaFoldDB" id="A0A9R1VWV4"/>
<evidence type="ECO:0000313" key="1">
    <source>
        <dbReference type="EMBL" id="KAJ0212999.1"/>
    </source>
</evidence>
<keyword evidence="2" id="KW-1185">Reference proteome</keyword>
<dbReference type="Proteomes" id="UP000235145">
    <property type="component" value="Unassembled WGS sequence"/>
</dbReference>
<gene>
    <name evidence="1" type="ORF">LSAT_V11C400188950</name>
</gene>
<accession>A0A9R1VWV4</accession>
<name>A0A9R1VWV4_LACSA</name>
<proteinExistence type="predicted"/>
<sequence length="154" mass="17184">MARHGSLSLRLDHAATPCLTPFRTLDSKMGSYNDNEDEFFDAREAFASMSDSGSDFSPEDCSTFVFDYDYWVGNLEVMMVDTQQVRVKIVLSAFGNFLKIKVHGHGGEILSLSWSRKGETENEPLLEELLDVGIEEKEGQAEPNSLAHSSLVMI</sequence>
<protein>
    <submittedName>
        <fullName evidence="1">Uncharacterized protein</fullName>
    </submittedName>
</protein>